<dbReference type="InterPro" id="IPR051088">
    <property type="entry name" value="PTS_Sugar-EIIC/EIIB"/>
</dbReference>
<dbReference type="PANTHER" id="PTHR33989:SF11">
    <property type="entry name" value="LICHENAN PERMEASE IIC COMPONENT"/>
    <property type="match status" value="1"/>
</dbReference>
<evidence type="ECO:0000256" key="1">
    <source>
        <dbReference type="ARBA" id="ARBA00004651"/>
    </source>
</evidence>
<evidence type="ECO:0000256" key="6">
    <source>
        <dbReference type="ARBA" id="ARBA00022989"/>
    </source>
</evidence>
<feature type="transmembrane region" description="Helical" evidence="9">
    <location>
        <begin position="98"/>
        <end position="117"/>
    </location>
</feature>
<keyword evidence="7 8" id="KW-0472">Membrane</keyword>
<dbReference type="Proteomes" id="UP000677436">
    <property type="component" value="Chromosome"/>
</dbReference>
<dbReference type="PROSITE" id="PS51105">
    <property type="entry name" value="PTS_EIIC_TYPE_3"/>
    <property type="match status" value="1"/>
</dbReference>
<evidence type="ECO:0000256" key="4">
    <source>
        <dbReference type="ARBA" id="ARBA00022597"/>
    </source>
</evidence>
<organism evidence="11 12">
    <name type="scientific">Polycladomyces abyssicola</name>
    <dbReference type="NCBI Taxonomy" id="1125966"/>
    <lineage>
        <taxon>Bacteria</taxon>
        <taxon>Bacillati</taxon>
        <taxon>Bacillota</taxon>
        <taxon>Bacilli</taxon>
        <taxon>Bacillales</taxon>
        <taxon>Thermoactinomycetaceae</taxon>
        <taxon>Polycladomyces</taxon>
    </lineage>
</organism>
<dbReference type="NCBIfam" id="TIGR00410">
    <property type="entry name" value="lacE"/>
    <property type="match status" value="1"/>
</dbReference>
<dbReference type="AlphaFoldDB" id="A0A8D5UCK9"/>
<evidence type="ECO:0000256" key="7">
    <source>
        <dbReference type="ARBA" id="ARBA00023136"/>
    </source>
</evidence>
<feature type="transmembrane region" description="Helical" evidence="9">
    <location>
        <begin position="275"/>
        <end position="295"/>
    </location>
</feature>
<reference evidence="11" key="1">
    <citation type="journal article" date="2013" name="Int. J. Syst. Evol. Microbiol.">
        <title>Polycladomyces abyssicola gen. nov., sp. nov., a thermophilic filamentous bacterium isolated from hemipelagic sediment.</title>
        <authorList>
            <person name="Tsubouchi T."/>
            <person name="Shimane Y."/>
            <person name="Mori K."/>
            <person name="Usui K."/>
            <person name="Hiraki T."/>
            <person name="Tame A."/>
            <person name="Uematsu K."/>
            <person name="Maruyama T."/>
            <person name="Hatada Y."/>
        </authorList>
    </citation>
    <scope>NUCLEOTIDE SEQUENCE</scope>
    <source>
        <strain evidence="11">JIR-001</strain>
    </source>
</reference>
<dbReference type="InterPro" id="IPR004796">
    <property type="entry name" value="PTS_IIC_cello"/>
</dbReference>
<sequence>MNRLIQWLERTLLPIAGKIAEQRHLQAIRDGLIAVMPFVIIGSFFLILAFPPIMALDRWVNPYRPSLLMPVQAGIHMMALIATLAIGYRLAERYKLDALAGATISLIAFLLATPLQNEQLPVLYLGSKGLFVGIVLAVFSVEILRWFVRRDWVIRMPASVPPAVARSFAALLPGLLVMILVWGVRLLLEHTWGISIHQVVQQVLSDPLHYLGGTFSGALISALLMGLLWSIGIHGDAVVGSVMAPIFLSLTLQNQDAKLADTAIPNTVCNQFFDLFLNIGGTGSTLSLTLLLLFFARSRQLKSLGRIAIAPGLFNINEPIIFGLPIVMNPLLIIPFILVPIATTTLTYTTMELGWVPRPYALVPWTTPIGFGGWLATGSWKGAILQLVNMTVAGLIYYPFFRLWDRKKWAEEKNERNHDANPS</sequence>
<feature type="transmembrane region" description="Helical" evidence="9">
    <location>
        <begin position="383"/>
        <end position="401"/>
    </location>
</feature>
<feature type="transmembrane region" description="Helical" evidence="9">
    <location>
        <begin position="73"/>
        <end position="91"/>
    </location>
</feature>
<dbReference type="GO" id="GO:0005886">
    <property type="term" value="C:plasma membrane"/>
    <property type="evidence" value="ECO:0007669"/>
    <property type="project" value="UniProtKB-SubCell"/>
</dbReference>
<dbReference type="PIRSF" id="PIRSF006351">
    <property type="entry name" value="PTS_EIIC-Cellobiose"/>
    <property type="match status" value="1"/>
</dbReference>
<comment type="subcellular location">
    <subcellularLocation>
        <location evidence="1">Cell membrane</location>
        <topology evidence="1">Multi-pass membrane protein</topology>
    </subcellularLocation>
</comment>
<accession>A0A8D5UCK9</accession>
<dbReference type="EMBL" id="AP024601">
    <property type="protein sequence ID" value="BCU80554.1"/>
    <property type="molecule type" value="Genomic_DNA"/>
</dbReference>
<dbReference type="GO" id="GO:0009401">
    <property type="term" value="P:phosphoenolpyruvate-dependent sugar phosphotransferase system"/>
    <property type="evidence" value="ECO:0007669"/>
    <property type="project" value="InterPro"/>
</dbReference>
<dbReference type="NCBIfam" id="TIGR00359">
    <property type="entry name" value="cello_pts_IIC"/>
    <property type="match status" value="1"/>
</dbReference>
<dbReference type="GO" id="GO:1901264">
    <property type="term" value="P:carbohydrate derivative transport"/>
    <property type="evidence" value="ECO:0007669"/>
    <property type="project" value="TreeGrafter"/>
</dbReference>
<keyword evidence="3 8" id="KW-1003">Cell membrane</keyword>
<evidence type="ECO:0000313" key="12">
    <source>
        <dbReference type="Proteomes" id="UP000677436"/>
    </source>
</evidence>
<evidence type="ECO:0000256" key="3">
    <source>
        <dbReference type="ARBA" id="ARBA00022475"/>
    </source>
</evidence>
<feature type="transmembrane region" description="Helical" evidence="9">
    <location>
        <begin position="32"/>
        <end position="53"/>
    </location>
</feature>
<gene>
    <name evidence="11" type="primary">celB</name>
    <name evidence="11" type="ORF">JIR001_03370</name>
</gene>
<keyword evidence="4 8" id="KW-0762">Sugar transport</keyword>
<evidence type="ECO:0000259" key="10">
    <source>
        <dbReference type="PROSITE" id="PS51105"/>
    </source>
</evidence>
<dbReference type="GO" id="GO:0008982">
    <property type="term" value="F:protein-N(PI)-phosphohistidine-sugar phosphotransferase activity"/>
    <property type="evidence" value="ECO:0007669"/>
    <property type="project" value="UniProtKB-UniRule"/>
</dbReference>
<evidence type="ECO:0000256" key="2">
    <source>
        <dbReference type="ARBA" id="ARBA00022448"/>
    </source>
</evidence>
<dbReference type="KEGG" id="pabs:JIR001_03370"/>
<keyword evidence="5 9" id="KW-0812">Transmembrane</keyword>
<evidence type="ECO:0000256" key="9">
    <source>
        <dbReference type="SAM" id="Phobius"/>
    </source>
</evidence>
<keyword evidence="12" id="KW-1185">Reference proteome</keyword>
<feature type="transmembrane region" description="Helical" evidence="9">
    <location>
        <begin position="129"/>
        <end position="148"/>
    </location>
</feature>
<proteinExistence type="predicted"/>
<name>A0A8D5UCK9_9BACL</name>
<dbReference type="InterPro" id="IPR003352">
    <property type="entry name" value="PTS_EIIC"/>
</dbReference>
<reference evidence="11" key="2">
    <citation type="journal article" date="2021" name="Microbiol. Resour. Announc.">
        <title>Complete Genome Sequence of Polycladomyces abyssicola JIR-001T, Isolated from Hemipelagic Sediment in Deep Seawater.</title>
        <authorList>
            <person name="Tsubouchi T."/>
            <person name="Kaneko Y."/>
        </authorList>
    </citation>
    <scope>NUCLEOTIDE SEQUENCE</scope>
    <source>
        <strain evidence="11">JIR-001</strain>
    </source>
</reference>
<evidence type="ECO:0000313" key="11">
    <source>
        <dbReference type="EMBL" id="BCU80554.1"/>
    </source>
</evidence>
<feature type="transmembrane region" description="Helical" evidence="9">
    <location>
        <begin position="208"/>
        <end position="230"/>
    </location>
</feature>
<dbReference type="Pfam" id="PF02378">
    <property type="entry name" value="PTS_EIIC"/>
    <property type="match status" value="1"/>
</dbReference>
<dbReference type="InterPro" id="IPR004501">
    <property type="entry name" value="PTS_EIIC_3"/>
</dbReference>
<feature type="transmembrane region" description="Helical" evidence="9">
    <location>
        <begin position="360"/>
        <end position="377"/>
    </location>
</feature>
<protein>
    <recommendedName>
        <fullName evidence="8">Permease IIC component</fullName>
    </recommendedName>
</protein>
<evidence type="ECO:0000256" key="5">
    <source>
        <dbReference type="ARBA" id="ARBA00022692"/>
    </source>
</evidence>
<keyword evidence="2 8" id="KW-0813">Transport</keyword>
<dbReference type="RefSeq" id="WP_212773917.1">
    <property type="nucleotide sequence ID" value="NZ_AP024601.1"/>
</dbReference>
<feature type="domain" description="PTS EIIC type-3" evidence="10">
    <location>
        <begin position="8"/>
        <end position="400"/>
    </location>
</feature>
<dbReference type="PANTHER" id="PTHR33989">
    <property type="match status" value="1"/>
</dbReference>
<keyword evidence="6 9" id="KW-1133">Transmembrane helix</keyword>
<feature type="transmembrane region" description="Helical" evidence="9">
    <location>
        <begin position="168"/>
        <end position="188"/>
    </location>
</feature>
<evidence type="ECO:0000256" key="8">
    <source>
        <dbReference type="PIRNR" id="PIRNR006351"/>
    </source>
</evidence>
<comment type="function">
    <text evidence="8">The phosphoenolpyruvate-dependent sugar phosphotransferase system (PTS), a major carbohydrate active -transport system, catalyzes the phosphorylation of incoming sugar substrates concomitant with their translocation across the cell membrane.</text>
</comment>